<organism evidence="3 4">
    <name type="scientific">Phormidium tenue NIES-30</name>
    <dbReference type="NCBI Taxonomy" id="549789"/>
    <lineage>
        <taxon>Bacteria</taxon>
        <taxon>Bacillati</taxon>
        <taxon>Cyanobacteriota</taxon>
        <taxon>Cyanophyceae</taxon>
        <taxon>Oscillatoriophycideae</taxon>
        <taxon>Oscillatoriales</taxon>
        <taxon>Oscillatoriaceae</taxon>
        <taxon>Phormidium</taxon>
    </lineage>
</organism>
<dbReference type="SUPFAM" id="SSF55166">
    <property type="entry name" value="Hedgehog/DD-peptidase"/>
    <property type="match status" value="1"/>
</dbReference>
<evidence type="ECO:0000313" key="3">
    <source>
        <dbReference type="EMBL" id="OKH46646.1"/>
    </source>
</evidence>
<keyword evidence="1" id="KW-0812">Transmembrane</keyword>
<dbReference type="Pfam" id="PF02557">
    <property type="entry name" value="VanY"/>
    <property type="match status" value="1"/>
</dbReference>
<sequence length="263" mass="29180">MPPIDDIPQAARDVPVYSTGAEQHPWLRRTRVLRRFLGLAMLALAAGGLVAWYQTNGFSAVEFAQPFETMVNRSAVETEGEPATSDRDVAVQLAPSSRTLLNHRAYDEAPDEELVTLNANAAIRLRTAAASQYEAMAQAARREGVRLVPLSGFRSQAEQETIFFSLKADRGQDAETRAEVSAPPGYSEHHTGYAIDIGDGNQAGANLNTDFADTRAYQWMDANAVRYGYELSFPPDNFQGVAFEPWHWRFVGDRISLETFYSE</sequence>
<reference evidence="3 4" key="1">
    <citation type="submission" date="2016-11" db="EMBL/GenBank/DDBJ databases">
        <title>Draft Genome Sequences of Nine Cyanobacterial Strains from Diverse Habitats.</title>
        <authorList>
            <person name="Zhu T."/>
            <person name="Hou S."/>
            <person name="Lu X."/>
            <person name="Hess W.R."/>
        </authorList>
    </citation>
    <scope>NUCLEOTIDE SEQUENCE [LARGE SCALE GENOMIC DNA]</scope>
    <source>
        <strain evidence="3 4">NIES-30</strain>
    </source>
</reference>
<keyword evidence="3" id="KW-0378">Hydrolase</keyword>
<feature type="domain" description="D-alanyl-D-alanine carboxypeptidase-like core" evidence="2">
    <location>
        <begin position="123"/>
        <end position="253"/>
    </location>
</feature>
<keyword evidence="3" id="KW-0121">Carboxypeptidase</keyword>
<dbReference type="InterPro" id="IPR052179">
    <property type="entry name" value="DD-CPase-like"/>
</dbReference>
<dbReference type="Gene3D" id="3.30.1380.10">
    <property type="match status" value="1"/>
</dbReference>
<dbReference type="InterPro" id="IPR009045">
    <property type="entry name" value="Zn_M74/Hedgehog-like"/>
</dbReference>
<evidence type="ECO:0000259" key="2">
    <source>
        <dbReference type="Pfam" id="PF02557"/>
    </source>
</evidence>
<keyword evidence="1" id="KW-0472">Membrane</keyword>
<dbReference type="PANTHER" id="PTHR34385">
    <property type="entry name" value="D-ALANYL-D-ALANINE CARBOXYPEPTIDASE"/>
    <property type="match status" value="1"/>
</dbReference>
<accession>A0A1U7J319</accession>
<dbReference type="CDD" id="cd14852">
    <property type="entry name" value="LD-carboxypeptidase"/>
    <property type="match status" value="1"/>
</dbReference>
<protein>
    <submittedName>
        <fullName evidence="3">D-alanyl-D-alanine carboxypeptidase</fullName>
    </submittedName>
</protein>
<dbReference type="EMBL" id="MRCG01000012">
    <property type="protein sequence ID" value="OKH46646.1"/>
    <property type="molecule type" value="Genomic_DNA"/>
</dbReference>
<gene>
    <name evidence="3" type="ORF">NIES30_16250</name>
</gene>
<dbReference type="RefSeq" id="WP_073609476.1">
    <property type="nucleotide sequence ID" value="NZ_MRCG01000012.1"/>
</dbReference>
<dbReference type="STRING" id="549789.NIES30_16250"/>
<dbReference type="GO" id="GO:0006508">
    <property type="term" value="P:proteolysis"/>
    <property type="evidence" value="ECO:0007669"/>
    <property type="project" value="InterPro"/>
</dbReference>
<dbReference type="AlphaFoldDB" id="A0A1U7J319"/>
<evidence type="ECO:0000313" key="4">
    <source>
        <dbReference type="Proteomes" id="UP000185557"/>
    </source>
</evidence>
<dbReference type="InterPro" id="IPR003709">
    <property type="entry name" value="VanY-like_core_dom"/>
</dbReference>
<dbReference type="InterPro" id="IPR058193">
    <property type="entry name" value="VanY/YodJ_core_dom"/>
</dbReference>
<name>A0A1U7J319_9CYAN</name>
<dbReference type="PANTHER" id="PTHR34385:SF1">
    <property type="entry name" value="PEPTIDOGLYCAN L-ALANYL-D-GLUTAMATE ENDOPEPTIDASE CWLK"/>
    <property type="match status" value="1"/>
</dbReference>
<proteinExistence type="predicted"/>
<evidence type="ECO:0000256" key="1">
    <source>
        <dbReference type="SAM" id="Phobius"/>
    </source>
</evidence>
<dbReference type="GO" id="GO:0004180">
    <property type="term" value="F:carboxypeptidase activity"/>
    <property type="evidence" value="ECO:0007669"/>
    <property type="project" value="UniProtKB-KW"/>
</dbReference>
<keyword evidence="3" id="KW-0645">Protease</keyword>
<comment type="caution">
    <text evidence="3">The sequence shown here is derived from an EMBL/GenBank/DDBJ whole genome shotgun (WGS) entry which is preliminary data.</text>
</comment>
<feature type="transmembrane region" description="Helical" evidence="1">
    <location>
        <begin position="36"/>
        <end position="53"/>
    </location>
</feature>
<dbReference type="Proteomes" id="UP000185557">
    <property type="component" value="Unassembled WGS sequence"/>
</dbReference>
<keyword evidence="4" id="KW-1185">Reference proteome</keyword>
<keyword evidence="1" id="KW-1133">Transmembrane helix</keyword>